<feature type="active site" evidence="5">
    <location>
        <position position="33"/>
    </location>
</feature>
<proteinExistence type="inferred from homology"/>
<dbReference type="GO" id="GO:0003998">
    <property type="term" value="F:acylphosphatase activity"/>
    <property type="evidence" value="ECO:0007669"/>
    <property type="project" value="UniProtKB-EC"/>
</dbReference>
<evidence type="ECO:0000256" key="4">
    <source>
        <dbReference type="ARBA" id="ARBA00047645"/>
    </source>
</evidence>
<keyword evidence="5 8" id="KW-0378">Hydrolase</keyword>
<reference evidence="8 9" key="1">
    <citation type="submission" date="2015-06" db="EMBL/GenBank/DDBJ databases">
        <title>Genome sequence of the organohalide-respiring Dehalogenimonas alkenigignens type strain (IP3-3T).</title>
        <authorList>
            <person name="Key T.A."/>
            <person name="Richmond D.P."/>
            <person name="Bowman K.S."/>
            <person name="Cho Y.-J."/>
            <person name="Chun J."/>
            <person name="da Costa M.S."/>
            <person name="Rainey F.A."/>
            <person name="Moe W.M."/>
        </authorList>
    </citation>
    <scope>NUCLEOTIDE SEQUENCE [LARGE SCALE GENOMIC DNA]</scope>
    <source>
        <strain evidence="8 9">IP3-3</strain>
    </source>
</reference>
<feature type="active site" evidence="5">
    <location>
        <position position="15"/>
    </location>
</feature>
<dbReference type="InterPro" id="IPR036046">
    <property type="entry name" value="Acylphosphatase-like_dom_sf"/>
</dbReference>
<sequence>MRLIFGGRVQGVNFRDFTRRQAEEHHLVGCVRNLEDGTVQVIAEGQRPDILHFIEQLMSGPPHAAVNSVDTQWVKPSGDFTDFSIRY</sequence>
<dbReference type="PROSITE" id="PS51160">
    <property type="entry name" value="ACYLPHOSPHATASE_3"/>
    <property type="match status" value="1"/>
</dbReference>
<comment type="caution">
    <text evidence="8">The sequence shown here is derived from an EMBL/GenBank/DDBJ whole genome shotgun (WGS) entry which is preliminary data.</text>
</comment>
<dbReference type="STRING" id="1217799.DEALK_08710"/>
<evidence type="ECO:0000256" key="6">
    <source>
        <dbReference type="RuleBase" id="RU004168"/>
    </source>
</evidence>
<name>A0A0W0GHJ4_9CHLR</name>
<evidence type="ECO:0000256" key="2">
    <source>
        <dbReference type="ARBA" id="ARBA00012150"/>
    </source>
</evidence>
<feature type="domain" description="Acylphosphatase-like" evidence="7">
    <location>
        <begin position="1"/>
        <end position="87"/>
    </location>
</feature>
<comment type="similarity">
    <text evidence="1 6">Belongs to the acylphosphatase family.</text>
</comment>
<evidence type="ECO:0000256" key="3">
    <source>
        <dbReference type="ARBA" id="ARBA00015991"/>
    </source>
</evidence>
<dbReference type="EC" id="3.6.1.7" evidence="2 5"/>
<dbReference type="SUPFAM" id="SSF54975">
    <property type="entry name" value="Acylphosphatase/BLUF domain-like"/>
    <property type="match status" value="1"/>
</dbReference>
<organism evidence="8 9">
    <name type="scientific">Dehalogenimonas alkenigignens</name>
    <dbReference type="NCBI Taxonomy" id="1217799"/>
    <lineage>
        <taxon>Bacteria</taxon>
        <taxon>Bacillati</taxon>
        <taxon>Chloroflexota</taxon>
        <taxon>Dehalococcoidia</taxon>
        <taxon>Dehalococcoidales</taxon>
        <taxon>Dehalococcoidaceae</taxon>
        <taxon>Dehalogenimonas</taxon>
    </lineage>
</organism>
<comment type="catalytic activity">
    <reaction evidence="4 5">
        <text>an acyl phosphate + H2O = a carboxylate + phosphate + H(+)</text>
        <dbReference type="Rhea" id="RHEA:14965"/>
        <dbReference type="ChEBI" id="CHEBI:15377"/>
        <dbReference type="ChEBI" id="CHEBI:15378"/>
        <dbReference type="ChEBI" id="CHEBI:29067"/>
        <dbReference type="ChEBI" id="CHEBI:43474"/>
        <dbReference type="ChEBI" id="CHEBI:59918"/>
        <dbReference type="EC" id="3.6.1.7"/>
    </reaction>
</comment>
<gene>
    <name evidence="8" type="ORF">DEALK_08710</name>
</gene>
<dbReference type="Pfam" id="PF00708">
    <property type="entry name" value="Acylphosphatase"/>
    <property type="match status" value="1"/>
</dbReference>
<evidence type="ECO:0000256" key="1">
    <source>
        <dbReference type="ARBA" id="ARBA00005614"/>
    </source>
</evidence>
<protein>
    <recommendedName>
        <fullName evidence="3 5">acylphosphatase</fullName>
        <ecNumber evidence="2 5">3.6.1.7</ecNumber>
    </recommendedName>
</protein>
<evidence type="ECO:0000256" key="5">
    <source>
        <dbReference type="PROSITE-ProRule" id="PRU00520"/>
    </source>
</evidence>
<dbReference type="InterPro" id="IPR001792">
    <property type="entry name" value="Acylphosphatase-like_dom"/>
</dbReference>
<evidence type="ECO:0000259" key="7">
    <source>
        <dbReference type="PROSITE" id="PS51160"/>
    </source>
</evidence>
<dbReference type="Proteomes" id="UP000053947">
    <property type="component" value="Unassembled WGS sequence"/>
</dbReference>
<dbReference type="Gene3D" id="3.30.70.100">
    <property type="match status" value="1"/>
</dbReference>
<dbReference type="OrthoDB" id="9808093at2"/>
<accession>A0A0W0GHJ4</accession>
<dbReference type="PANTHER" id="PTHR47268:SF4">
    <property type="entry name" value="ACYLPHOSPHATASE"/>
    <property type="match status" value="1"/>
</dbReference>
<keyword evidence="9" id="KW-1185">Reference proteome</keyword>
<dbReference type="InterPro" id="IPR020456">
    <property type="entry name" value="Acylphosphatase"/>
</dbReference>
<evidence type="ECO:0000313" key="9">
    <source>
        <dbReference type="Proteomes" id="UP000053947"/>
    </source>
</evidence>
<dbReference type="EMBL" id="LFDV01000002">
    <property type="protein sequence ID" value="KTB48026.1"/>
    <property type="molecule type" value="Genomic_DNA"/>
</dbReference>
<evidence type="ECO:0000313" key="8">
    <source>
        <dbReference type="EMBL" id="KTB48026.1"/>
    </source>
</evidence>
<dbReference type="PANTHER" id="PTHR47268">
    <property type="entry name" value="ACYLPHOSPHATASE"/>
    <property type="match status" value="1"/>
</dbReference>
<dbReference type="AlphaFoldDB" id="A0A0W0GHJ4"/>
<dbReference type="RefSeq" id="WP_058439031.1">
    <property type="nucleotide sequence ID" value="NZ_KQ758903.1"/>
</dbReference>